<dbReference type="SUPFAM" id="SSF46589">
    <property type="entry name" value="tRNA-binding arm"/>
    <property type="match status" value="1"/>
</dbReference>
<keyword evidence="10" id="KW-0175">Coiled coil</keyword>
<dbReference type="HAMAP" id="MF_00176">
    <property type="entry name" value="Ser_tRNA_synth_type1"/>
    <property type="match status" value="1"/>
</dbReference>
<evidence type="ECO:0000256" key="11">
    <source>
        <dbReference type="SAM" id="MobiDB-lite"/>
    </source>
</evidence>
<comment type="function">
    <text evidence="7">Catalyzes the attachment of serine to tRNA(Ser). Is also able to aminoacylate tRNA(Sec) with serine, to form the misacylated tRNA L-seryl-tRNA(Sec), which will be further converted into selenocysteinyl-tRNA(Sec).</text>
</comment>
<dbReference type="GO" id="GO:0004828">
    <property type="term" value="F:serine-tRNA ligase activity"/>
    <property type="evidence" value="ECO:0007669"/>
    <property type="project" value="UniProtKB-UniRule"/>
</dbReference>
<dbReference type="Gene3D" id="3.30.930.10">
    <property type="entry name" value="Bira Bifunctional Protein, Domain 2"/>
    <property type="match status" value="1"/>
</dbReference>
<feature type="binding site" evidence="7">
    <location>
        <begin position="229"/>
        <end position="231"/>
    </location>
    <ligand>
        <name>L-serine</name>
        <dbReference type="ChEBI" id="CHEBI:33384"/>
    </ligand>
</feature>
<gene>
    <name evidence="7 13" type="primary">serS</name>
    <name evidence="13" type="ORF">Pan14r_27600</name>
</gene>
<comment type="subunit">
    <text evidence="7">Homodimer. The tRNA molecule binds across the dimer.</text>
</comment>
<dbReference type="Pfam" id="PF00587">
    <property type="entry name" value="tRNA-synt_2b"/>
    <property type="match status" value="1"/>
</dbReference>
<feature type="binding site" evidence="7">
    <location>
        <position position="276"/>
    </location>
    <ligand>
        <name>ATP</name>
        <dbReference type="ChEBI" id="CHEBI:30616"/>
    </ligand>
</feature>
<dbReference type="UniPathway" id="UPA00906">
    <property type="reaction ID" value="UER00895"/>
</dbReference>
<dbReference type="GO" id="GO:0005737">
    <property type="term" value="C:cytoplasm"/>
    <property type="evidence" value="ECO:0007669"/>
    <property type="project" value="UniProtKB-SubCell"/>
</dbReference>
<comment type="caution">
    <text evidence="13">The sequence shown here is derived from an EMBL/GenBank/DDBJ whole genome shotgun (WGS) entry which is preliminary data.</text>
</comment>
<protein>
    <recommendedName>
        <fullName evidence="7">Serine--tRNA ligase</fullName>
        <ecNumber evidence="7">6.1.1.11</ecNumber>
    </recommendedName>
    <alternativeName>
        <fullName evidence="7">Seryl-tRNA synthetase</fullName>
        <shortName evidence="7">SerRS</shortName>
    </alternativeName>
    <alternativeName>
        <fullName evidence="7">Seryl-tRNA(Ser/Sec) synthetase</fullName>
    </alternativeName>
</protein>
<dbReference type="CDD" id="cd00770">
    <property type="entry name" value="SerRS_core"/>
    <property type="match status" value="1"/>
</dbReference>
<keyword evidence="3 7" id="KW-0547">Nucleotide-binding</keyword>
<accession>A0A5C5Y5Q4</accession>
<feature type="binding site" evidence="7 9">
    <location>
        <begin position="350"/>
        <end position="353"/>
    </location>
    <ligand>
        <name>ATP</name>
        <dbReference type="ChEBI" id="CHEBI:30616"/>
    </ligand>
</feature>
<dbReference type="InterPro" id="IPR010978">
    <property type="entry name" value="tRNA-bd_arm"/>
</dbReference>
<dbReference type="InterPro" id="IPR045864">
    <property type="entry name" value="aa-tRNA-synth_II/BPL/LPL"/>
</dbReference>
<dbReference type="InterPro" id="IPR033729">
    <property type="entry name" value="SerRS_core"/>
</dbReference>
<evidence type="ECO:0000256" key="7">
    <source>
        <dbReference type="HAMAP-Rule" id="MF_00176"/>
    </source>
</evidence>
<dbReference type="InterPro" id="IPR002317">
    <property type="entry name" value="Ser-tRNA-ligase_type_1"/>
</dbReference>
<feature type="coiled-coil region" evidence="10">
    <location>
        <begin position="30"/>
        <end position="101"/>
    </location>
</feature>
<dbReference type="PROSITE" id="PS50862">
    <property type="entry name" value="AA_TRNA_LIGASE_II"/>
    <property type="match status" value="1"/>
</dbReference>
<feature type="site" description="Important for serine binding" evidence="8">
    <location>
        <position position="386"/>
    </location>
</feature>
<proteinExistence type="inferred from homology"/>
<evidence type="ECO:0000256" key="9">
    <source>
        <dbReference type="PIRSR" id="PIRSR001529-2"/>
    </source>
</evidence>
<dbReference type="Gene3D" id="1.10.287.40">
    <property type="entry name" value="Serine-tRNA synthetase, tRNA binding domain"/>
    <property type="match status" value="1"/>
</dbReference>
<feature type="binding site" evidence="8">
    <location>
        <position position="384"/>
    </location>
    <ligand>
        <name>L-serine</name>
        <dbReference type="ChEBI" id="CHEBI:33384"/>
    </ligand>
</feature>
<dbReference type="InterPro" id="IPR006195">
    <property type="entry name" value="aa-tRNA-synth_II"/>
</dbReference>
<keyword evidence="6 7" id="KW-0030">Aminoacyl-tRNA synthetase</keyword>
<dbReference type="Proteomes" id="UP000317238">
    <property type="component" value="Unassembled WGS sequence"/>
</dbReference>
<comment type="catalytic activity">
    <reaction evidence="7">
        <text>tRNA(Sec) + L-serine + ATP = L-seryl-tRNA(Sec) + AMP + diphosphate + H(+)</text>
        <dbReference type="Rhea" id="RHEA:42580"/>
        <dbReference type="Rhea" id="RHEA-COMP:9742"/>
        <dbReference type="Rhea" id="RHEA-COMP:10128"/>
        <dbReference type="ChEBI" id="CHEBI:15378"/>
        <dbReference type="ChEBI" id="CHEBI:30616"/>
        <dbReference type="ChEBI" id="CHEBI:33019"/>
        <dbReference type="ChEBI" id="CHEBI:33384"/>
        <dbReference type="ChEBI" id="CHEBI:78442"/>
        <dbReference type="ChEBI" id="CHEBI:78533"/>
        <dbReference type="ChEBI" id="CHEBI:456215"/>
        <dbReference type="EC" id="6.1.1.11"/>
    </reaction>
</comment>
<evidence type="ECO:0000313" key="13">
    <source>
        <dbReference type="EMBL" id="TWT70454.1"/>
    </source>
</evidence>
<evidence type="ECO:0000256" key="1">
    <source>
        <dbReference type="ARBA" id="ARBA00022490"/>
    </source>
</evidence>
<comment type="similarity">
    <text evidence="7">Belongs to the class-II aminoacyl-tRNA synthetase family. Type-1 seryl-tRNA synthetase subfamily.</text>
</comment>
<evidence type="ECO:0000259" key="12">
    <source>
        <dbReference type="PROSITE" id="PS50862"/>
    </source>
</evidence>
<dbReference type="GO" id="GO:0005524">
    <property type="term" value="F:ATP binding"/>
    <property type="evidence" value="ECO:0007669"/>
    <property type="project" value="UniProtKB-UniRule"/>
</dbReference>
<dbReference type="GO" id="GO:0006434">
    <property type="term" value="P:seryl-tRNA aminoacylation"/>
    <property type="evidence" value="ECO:0007669"/>
    <property type="project" value="UniProtKB-UniRule"/>
</dbReference>
<dbReference type="OrthoDB" id="9804647at2"/>
<feature type="binding site" evidence="7">
    <location>
        <position position="386"/>
    </location>
    <ligand>
        <name>L-serine</name>
        <dbReference type="ChEBI" id="CHEBI:33384"/>
    </ligand>
</feature>
<sequence>MLDRKFILQNAELVAENARRRGVQCDVARIVHLEQQRLEKLQLAQELNRQANETSKGIGKAKDNDERQAMIARGRQLREEKDAAQNQHDELEQEIIALQTVLPNLTHPDVPDGGEDDANELGFGKTPKPQFEFQPLDHLELGEKHDLFDFEGGARVAGSGFYFLRNAAVRLDLALQQFAIQFLSDKGFTPVATPDLALTSVLQGTGFNPRGPETQIYSIENTELNLVATAEITLGGMMSGQTLDDTDLPIRLCGLSHCFRTEAGAAGRASKGLYRVHQFTKVEMFAFTLPEQSDQVHEEMRGLECEIFDALEVPYRVIDTASGDLGGPAYRKYDLEAWMPGRGESGQWGEVTSTSNCTDYQARRLNVRYKTTGEKGTHFAHTLNGTAIATGRAMIAILENHQLADGSINVPEVLRPWVGCDVIQAKA</sequence>
<evidence type="ECO:0000256" key="3">
    <source>
        <dbReference type="ARBA" id="ARBA00022741"/>
    </source>
</evidence>
<evidence type="ECO:0000313" key="14">
    <source>
        <dbReference type="Proteomes" id="UP000317238"/>
    </source>
</evidence>
<evidence type="ECO:0000256" key="4">
    <source>
        <dbReference type="ARBA" id="ARBA00022840"/>
    </source>
</evidence>
<keyword evidence="1 7" id="KW-0963">Cytoplasm</keyword>
<dbReference type="AlphaFoldDB" id="A0A5C5Y5Q4"/>
<keyword evidence="2 7" id="KW-0436">Ligase</keyword>
<feature type="domain" description="Aminoacyl-transfer RNA synthetases class-II family profile" evidence="12">
    <location>
        <begin position="137"/>
        <end position="411"/>
    </location>
</feature>
<comment type="domain">
    <text evidence="7">Consists of two distinct domains, a catalytic core and a N-terminal extension that is involved in tRNA binding.</text>
</comment>
<dbReference type="InterPro" id="IPR042103">
    <property type="entry name" value="SerRS_1_N_sf"/>
</dbReference>
<organism evidence="13 14">
    <name type="scientific">Crateriforma conspicua</name>
    <dbReference type="NCBI Taxonomy" id="2527996"/>
    <lineage>
        <taxon>Bacteria</taxon>
        <taxon>Pseudomonadati</taxon>
        <taxon>Planctomycetota</taxon>
        <taxon>Planctomycetia</taxon>
        <taxon>Planctomycetales</taxon>
        <taxon>Planctomycetaceae</taxon>
        <taxon>Crateriforma</taxon>
    </lineage>
</organism>
<evidence type="ECO:0000256" key="8">
    <source>
        <dbReference type="PIRSR" id="PIRSR001529-1"/>
    </source>
</evidence>
<dbReference type="RefSeq" id="WP_146439344.1">
    <property type="nucleotide sequence ID" value="NZ_SJPL01000001.1"/>
</dbReference>
<dbReference type="GO" id="GO:0016260">
    <property type="term" value="P:selenocysteine biosynthetic process"/>
    <property type="evidence" value="ECO:0007669"/>
    <property type="project" value="UniProtKB-UniRule"/>
</dbReference>
<feature type="binding site" evidence="7 8">
    <location>
        <position position="283"/>
    </location>
    <ligand>
        <name>L-serine</name>
        <dbReference type="ChEBI" id="CHEBI:33384"/>
    </ligand>
</feature>
<dbReference type="InterPro" id="IPR015866">
    <property type="entry name" value="Ser-tRNA-synth_1_N"/>
</dbReference>
<feature type="region of interest" description="Disordered" evidence="11">
    <location>
        <begin position="108"/>
        <end position="129"/>
    </location>
</feature>
<reference evidence="13 14" key="1">
    <citation type="submission" date="2019-02" db="EMBL/GenBank/DDBJ databases">
        <title>Deep-cultivation of Planctomycetes and their phenomic and genomic characterization uncovers novel biology.</title>
        <authorList>
            <person name="Wiegand S."/>
            <person name="Jogler M."/>
            <person name="Boedeker C."/>
            <person name="Pinto D."/>
            <person name="Vollmers J."/>
            <person name="Rivas-Marin E."/>
            <person name="Kohn T."/>
            <person name="Peeters S.H."/>
            <person name="Heuer A."/>
            <person name="Rast P."/>
            <person name="Oberbeckmann S."/>
            <person name="Bunk B."/>
            <person name="Jeske O."/>
            <person name="Meyerdierks A."/>
            <person name="Storesund J.E."/>
            <person name="Kallscheuer N."/>
            <person name="Luecker S."/>
            <person name="Lage O.M."/>
            <person name="Pohl T."/>
            <person name="Merkel B.J."/>
            <person name="Hornburger P."/>
            <person name="Mueller R.-W."/>
            <person name="Bruemmer F."/>
            <person name="Labrenz M."/>
            <person name="Spormann A.M."/>
            <person name="Op Den Camp H."/>
            <person name="Overmann J."/>
            <person name="Amann R."/>
            <person name="Jetten M.S.M."/>
            <person name="Mascher T."/>
            <person name="Medema M.H."/>
            <person name="Devos D.P."/>
            <person name="Kaster A.-K."/>
            <person name="Ovreas L."/>
            <person name="Rohde M."/>
            <person name="Galperin M.Y."/>
            <person name="Jogler C."/>
        </authorList>
    </citation>
    <scope>NUCLEOTIDE SEQUENCE [LARGE SCALE GENOMIC DNA]</scope>
    <source>
        <strain evidence="13 14">Pan14r</strain>
    </source>
</reference>
<dbReference type="PIRSF" id="PIRSF001529">
    <property type="entry name" value="Ser-tRNA-synth_IIa"/>
    <property type="match status" value="1"/>
</dbReference>
<dbReference type="PRINTS" id="PR00981">
    <property type="entry name" value="TRNASYNTHSER"/>
</dbReference>
<dbReference type="InterPro" id="IPR002314">
    <property type="entry name" value="aa-tRNA-synt_IIb"/>
</dbReference>
<evidence type="ECO:0000256" key="6">
    <source>
        <dbReference type="ARBA" id="ARBA00023146"/>
    </source>
</evidence>
<dbReference type="PANTHER" id="PTHR11778">
    <property type="entry name" value="SERYL-TRNA SYNTHETASE"/>
    <property type="match status" value="1"/>
</dbReference>
<evidence type="ECO:0000256" key="2">
    <source>
        <dbReference type="ARBA" id="ARBA00022598"/>
    </source>
</evidence>
<feature type="binding site" evidence="8">
    <location>
        <position position="260"/>
    </location>
    <ligand>
        <name>L-serine</name>
        <dbReference type="ChEBI" id="CHEBI:33384"/>
    </ligand>
</feature>
<comment type="catalytic activity">
    <reaction evidence="7">
        <text>tRNA(Ser) + L-serine + ATP = L-seryl-tRNA(Ser) + AMP + diphosphate + H(+)</text>
        <dbReference type="Rhea" id="RHEA:12292"/>
        <dbReference type="Rhea" id="RHEA-COMP:9669"/>
        <dbReference type="Rhea" id="RHEA-COMP:9703"/>
        <dbReference type="ChEBI" id="CHEBI:15378"/>
        <dbReference type="ChEBI" id="CHEBI:30616"/>
        <dbReference type="ChEBI" id="CHEBI:33019"/>
        <dbReference type="ChEBI" id="CHEBI:33384"/>
        <dbReference type="ChEBI" id="CHEBI:78442"/>
        <dbReference type="ChEBI" id="CHEBI:78533"/>
        <dbReference type="ChEBI" id="CHEBI:456215"/>
        <dbReference type="EC" id="6.1.1.11"/>
    </reaction>
</comment>
<feature type="binding site" evidence="9">
    <location>
        <begin position="276"/>
        <end position="279"/>
    </location>
    <ligand>
        <name>ATP</name>
        <dbReference type="ChEBI" id="CHEBI:30616"/>
    </ligand>
</feature>
<dbReference type="SUPFAM" id="SSF55681">
    <property type="entry name" value="Class II aaRS and biotin synthetases"/>
    <property type="match status" value="1"/>
</dbReference>
<feature type="binding site" evidence="7 9">
    <location>
        <begin position="260"/>
        <end position="262"/>
    </location>
    <ligand>
        <name>ATP</name>
        <dbReference type="ChEBI" id="CHEBI:30616"/>
    </ligand>
</feature>
<dbReference type="Pfam" id="PF02403">
    <property type="entry name" value="Seryl_tRNA_N"/>
    <property type="match status" value="1"/>
</dbReference>
<evidence type="ECO:0000256" key="5">
    <source>
        <dbReference type="ARBA" id="ARBA00022917"/>
    </source>
</evidence>
<evidence type="ECO:0000256" key="10">
    <source>
        <dbReference type="SAM" id="Coils"/>
    </source>
</evidence>
<feature type="binding site" evidence="8">
    <location>
        <position position="229"/>
    </location>
    <ligand>
        <name>L-serine</name>
        <dbReference type="ChEBI" id="CHEBI:33384"/>
    </ligand>
</feature>
<dbReference type="NCBIfam" id="TIGR00414">
    <property type="entry name" value="serS"/>
    <property type="match status" value="1"/>
</dbReference>
<dbReference type="EMBL" id="SJPL01000001">
    <property type="protein sequence ID" value="TWT70454.1"/>
    <property type="molecule type" value="Genomic_DNA"/>
</dbReference>
<comment type="subcellular location">
    <subcellularLocation>
        <location evidence="7">Cytoplasm</location>
    </subcellularLocation>
</comment>
<keyword evidence="4 7" id="KW-0067">ATP-binding</keyword>
<keyword evidence="14" id="KW-1185">Reference proteome</keyword>
<name>A0A5C5Y5Q4_9PLAN</name>
<comment type="pathway">
    <text evidence="7">Aminoacyl-tRNA biosynthesis; selenocysteinyl-tRNA(Sec) biosynthesis; L-seryl-tRNA(Sec) from L-serine and tRNA(Sec): step 1/1.</text>
</comment>
<keyword evidence="5 7" id="KW-0648">Protein biosynthesis</keyword>
<dbReference type="EC" id="6.1.1.11" evidence="7"/>